<sequence>MKILESVSSAKMKFSKPGAHYPGTTMRELTIQAGSVEAMVGAMVLALSQVAAEETSTAPGSEAGDVHVKVVLPVEAAQALEDGGLKSVELAACVRGRVIPQVLPPGPRTVSSEQ</sequence>
<dbReference type="EMBL" id="CAJNNV010025638">
    <property type="protein sequence ID" value="CAE8615447.1"/>
    <property type="molecule type" value="Genomic_DNA"/>
</dbReference>
<comment type="caution">
    <text evidence="1">The sequence shown here is derived from an EMBL/GenBank/DDBJ whole genome shotgun (WGS) entry which is preliminary data.</text>
</comment>
<gene>
    <name evidence="1" type="ORF">PGLA1383_LOCUS33162</name>
</gene>
<evidence type="ECO:0000313" key="1">
    <source>
        <dbReference type="EMBL" id="CAE8615447.1"/>
    </source>
</evidence>
<protein>
    <submittedName>
        <fullName evidence="1">Uncharacterized protein</fullName>
    </submittedName>
</protein>
<name>A0A813FP05_POLGL</name>
<feature type="non-terminal residue" evidence="1">
    <location>
        <position position="114"/>
    </location>
</feature>
<proteinExistence type="predicted"/>
<evidence type="ECO:0000313" key="2">
    <source>
        <dbReference type="Proteomes" id="UP000654075"/>
    </source>
</evidence>
<dbReference type="Proteomes" id="UP000654075">
    <property type="component" value="Unassembled WGS sequence"/>
</dbReference>
<dbReference type="AlphaFoldDB" id="A0A813FP05"/>
<keyword evidence="2" id="KW-1185">Reference proteome</keyword>
<accession>A0A813FP05</accession>
<organism evidence="1 2">
    <name type="scientific">Polarella glacialis</name>
    <name type="common">Dinoflagellate</name>
    <dbReference type="NCBI Taxonomy" id="89957"/>
    <lineage>
        <taxon>Eukaryota</taxon>
        <taxon>Sar</taxon>
        <taxon>Alveolata</taxon>
        <taxon>Dinophyceae</taxon>
        <taxon>Suessiales</taxon>
        <taxon>Suessiaceae</taxon>
        <taxon>Polarella</taxon>
    </lineage>
</organism>
<reference evidence="1" key="1">
    <citation type="submission" date="2021-02" db="EMBL/GenBank/DDBJ databases">
        <authorList>
            <person name="Dougan E. K."/>
            <person name="Rhodes N."/>
            <person name="Thang M."/>
            <person name="Chan C."/>
        </authorList>
    </citation>
    <scope>NUCLEOTIDE SEQUENCE</scope>
</reference>